<dbReference type="InterPro" id="IPR025345">
    <property type="entry name" value="DUF4249"/>
</dbReference>
<protein>
    <submittedName>
        <fullName evidence="1">DUF4249 family protein</fullName>
    </submittedName>
</protein>
<dbReference type="RefSeq" id="WP_390301221.1">
    <property type="nucleotide sequence ID" value="NZ_JBHULI010000024.1"/>
</dbReference>
<dbReference type="Pfam" id="PF14054">
    <property type="entry name" value="DUF4249"/>
    <property type="match status" value="1"/>
</dbReference>
<sequence length="301" mass="33703">MKNILIPILLAITAITSCEVYEQDDYEEFYVLESYLVANRQLPFVRLSTTIPALDFYDFEETAVSNALIEVHLLETGPESDIDQIFTYINSQQGIYISNQEHTVLPNRTYQIQINFPDSQDIITAHTVVPDTFSVLGGVQDSIVYQSSEQLEIRLSESSYPGRQNIFVFNAISQDPVPDKLTPFYADRYESSDQKEEDLEQFANNSSGIINEGNFEVNGDGSITVKYPWIGIAFFEENKIVANTLDDNIYDFVRSQQVQLGGSTLSPGEIQNVITNINGGIGVFGSVASDTVETFVKRPTL</sequence>
<dbReference type="PROSITE" id="PS51257">
    <property type="entry name" value="PROKAR_LIPOPROTEIN"/>
    <property type="match status" value="1"/>
</dbReference>
<keyword evidence="2" id="KW-1185">Reference proteome</keyword>
<accession>A0ABW5JJ51</accession>
<organism evidence="1 2">
    <name type="scientific">Gracilimonas halophila</name>
    <dbReference type="NCBI Taxonomy" id="1834464"/>
    <lineage>
        <taxon>Bacteria</taxon>
        <taxon>Pseudomonadati</taxon>
        <taxon>Balneolota</taxon>
        <taxon>Balneolia</taxon>
        <taxon>Balneolales</taxon>
        <taxon>Balneolaceae</taxon>
        <taxon>Gracilimonas</taxon>
    </lineage>
</organism>
<gene>
    <name evidence="1" type="ORF">ACFSVN_08980</name>
</gene>
<dbReference type="EMBL" id="JBHULI010000024">
    <property type="protein sequence ID" value="MFD2532574.1"/>
    <property type="molecule type" value="Genomic_DNA"/>
</dbReference>
<proteinExistence type="predicted"/>
<evidence type="ECO:0000313" key="2">
    <source>
        <dbReference type="Proteomes" id="UP001597460"/>
    </source>
</evidence>
<comment type="caution">
    <text evidence="1">The sequence shown here is derived from an EMBL/GenBank/DDBJ whole genome shotgun (WGS) entry which is preliminary data.</text>
</comment>
<dbReference type="Proteomes" id="UP001597460">
    <property type="component" value="Unassembled WGS sequence"/>
</dbReference>
<evidence type="ECO:0000313" key="1">
    <source>
        <dbReference type="EMBL" id="MFD2532574.1"/>
    </source>
</evidence>
<reference evidence="2" key="1">
    <citation type="journal article" date="2019" name="Int. J. Syst. Evol. Microbiol.">
        <title>The Global Catalogue of Microorganisms (GCM) 10K type strain sequencing project: providing services to taxonomists for standard genome sequencing and annotation.</title>
        <authorList>
            <consortium name="The Broad Institute Genomics Platform"/>
            <consortium name="The Broad Institute Genome Sequencing Center for Infectious Disease"/>
            <person name="Wu L."/>
            <person name="Ma J."/>
        </authorList>
    </citation>
    <scope>NUCLEOTIDE SEQUENCE [LARGE SCALE GENOMIC DNA]</scope>
    <source>
        <strain evidence="2">KCTC 52042</strain>
    </source>
</reference>
<name>A0ABW5JJ51_9BACT</name>